<evidence type="ECO:0000259" key="13">
    <source>
        <dbReference type="Pfam" id="PF01529"/>
    </source>
</evidence>
<dbReference type="AlphaFoldDB" id="A0A0C7NBA5"/>
<keyword evidence="4 11" id="KW-1133">Transmembrane helix</keyword>
<dbReference type="STRING" id="1245769.A0A0C7NBA5"/>
<dbReference type="PROSITE" id="PS50216">
    <property type="entry name" value="DHHC"/>
    <property type="match status" value="1"/>
</dbReference>
<keyword evidence="5 11" id="KW-0472">Membrane</keyword>
<comment type="domain">
    <text evidence="11">The DHHC domain is required for palmitoyltransferase activity.</text>
</comment>
<feature type="transmembrane region" description="Helical" evidence="11">
    <location>
        <begin position="46"/>
        <end position="71"/>
    </location>
</feature>
<evidence type="ECO:0000256" key="4">
    <source>
        <dbReference type="ARBA" id="ARBA00022989"/>
    </source>
</evidence>
<dbReference type="GO" id="GO:0019706">
    <property type="term" value="F:protein-cysteine S-palmitoyltransferase activity"/>
    <property type="evidence" value="ECO:0007669"/>
    <property type="project" value="UniProtKB-EC"/>
</dbReference>
<feature type="transmembrane region" description="Helical" evidence="11">
    <location>
        <begin position="7"/>
        <end position="26"/>
    </location>
</feature>
<dbReference type="RefSeq" id="XP_022629917.1">
    <property type="nucleotide sequence ID" value="XM_022770592.1"/>
</dbReference>
<protein>
    <recommendedName>
        <fullName evidence="11">Palmitoyltransferase</fullName>
        <ecNumber evidence="11">2.3.1.225</ecNumber>
    </recommendedName>
</protein>
<dbReference type="GO" id="GO:0005794">
    <property type="term" value="C:Golgi apparatus"/>
    <property type="evidence" value="ECO:0007669"/>
    <property type="project" value="TreeGrafter"/>
</dbReference>
<gene>
    <name evidence="14" type="ORF">LALA0_S09e00650g</name>
</gene>
<dbReference type="EMBL" id="LN736368">
    <property type="protein sequence ID" value="CEP63705.1"/>
    <property type="molecule type" value="Genomic_DNA"/>
</dbReference>
<evidence type="ECO:0000256" key="2">
    <source>
        <dbReference type="ARBA" id="ARBA00022679"/>
    </source>
</evidence>
<dbReference type="Pfam" id="PF01529">
    <property type="entry name" value="DHHC"/>
    <property type="match status" value="1"/>
</dbReference>
<dbReference type="GO" id="GO:0005783">
    <property type="term" value="C:endoplasmic reticulum"/>
    <property type="evidence" value="ECO:0007669"/>
    <property type="project" value="TreeGrafter"/>
</dbReference>
<evidence type="ECO:0000256" key="10">
    <source>
        <dbReference type="ARBA" id="ARBA00048048"/>
    </source>
</evidence>
<evidence type="ECO:0000256" key="3">
    <source>
        <dbReference type="ARBA" id="ARBA00022692"/>
    </source>
</evidence>
<dbReference type="Proteomes" id="UP000054304">
    <property type="component" value="Unassembled WGS sequence"/>
</dbReference>
<feature type="compositionally biased region" description="Acidic residues" evidence="12">
    <location>
        <begin position="92"/>
        <end position="105"/>
    </location>
</feature>
<reference evidence="14 15" key="1">
    <citation type="submission" date="2014-12" db="EMBL/GenBank/DDBJ databases">
        <authorList>
            <person name="Neuveglise Cecile"/>
        </authorList>
    </citation>
    <scope>NUCLEOTIDE SEQUENCE [LARGE SCALE GENOMIC DNA]</scope>
    <source>
        <strain evidence="14 15">CBS 12615</strain>
    </source>
</reference>
<feature type="region of interest" description="Disordered" evidence="12">
    <location>
        <begin position="92"/>
        <end position="111"/>
    </location>
</feature>
<dbReference type="PANTHER" id="PTHR22883:SF23">
    <property type="entry name" value="PALMITOYLTRANSFERASE ZDHHC6"/>
    <property type="match status" value="1"/>
</dbReference>
<dbReference type="GeneID" id="34687223"/>
<proteinExistence type="inferred from homology"/>
<dbReference type="InterPro" id="IPR039859">
    <property type="entry name" value="PFA4/ZDH16/20/ERF2-like"/>
</dbReference>
<feature type="transmembrane region" description="Helical" evidence="11">
    <location>
        <begin position="220"/>
        <end position="245"/>
    </location>
</feature>
<evidence type="ECO:0000256" key="6">
    <source>
        <dbReference type="ARBA" id="ARBA00023139"/>
    </source>
</evidence>
<keyword evidence="15" id="KW-1185">Reference proteome</keyword>
<keyword evidence="2 11" id="KW-0808">Transferase</keyword>
<comment type="subcellular location">
    <subcellularLocation>
        <location evidence="1">Membrane</location>
        <topology evidence="1">Multi-pass membrane protein</topology>
    </subcellularLocation>
</comment>
<evidence type="ECO:0000256" key="12">
    <source>
        <dbReference type="SAM" id="MobiDB-lite"/>
    </source>
</evidence>
<evidence type="ECO:0000313" key="15">
    <source>
        <dbReference type="Proteomes" id="UP000054304"/>
    </source>
</evidence>
<keyword evidence="7" id="KW-0449">Lipoprotein</keyword>
<comment type="similarity">
    <text evidence="9">Belongs to the DHHC palmitoyltransferase family. PFA5 subfamily.</text>
</comment>
<keyword evidence="8 11" id="KW-0012">Acyltransferase</keyword>
<organism evidence="14 15">
    <name type="scientific">Lachancea lanzarotensis</name>
    <dbReference type="NCBI Taxonomy" id="1245769"/>
    <lineage>
        <taxon>Eukaryota</taxon>
        <taxon>Fungi</taxon>
        <taxon>Dikarya</taxon>
        <taxon>Ascomycota</taxon>
        <taxon>Saccharomycotina</taxon>
        <taxon>Saccharomycetes</taxon>
        <taxon>Saccharomycetales</taxon>
        <taxon>Saccharomycetaceae</taxon>
        <taxon>Lachancea</taxon>
    </lineage>
</organism>
<dbReference type="GO" id="GO:0006612">
    <property type="term" value="P:protein targeting to membrane"/>
    <property type="evidence" value="ECO:0007669"/>
    <property type="project" value="TreeGrafter"/>
</dbReference>
<feature type="transmembrane region" description="Helical" evidence="11">
    <location>
        <begin position="185"/>
        <end position="208"/>
    </location>
</feature>
<name>A0A0C7NBA5_9SACH</name>
<dbReference type="PANTHER" id="PTHR22883">
    <property type="entry name" value="ZINC FINGER DHHC DOMAIN CONTAINING PROTEIN"/>
    <property type="match status" value="1"/>
</dbReference>
<evidence type="ECO:0000256" key="1">
    <source>
        <dbReference type="ARBA" id="ARBA00004141"/>
    </source>
</evidence>
<evidence type="ECO:0000256" key="9">
    <source>
        <dbReference type="ARBA" id="ARBA00038298"/>
    </source>
</evidence>
<evidence type="ECO:0000313" key="14">
    <source>
        <dbReference type="EMBL" id="CEP63705.1"/>
    </source>
</evidence>
<dbReference type="InterPro" id="IPR001594">
    <property type="entry name" value="Palmitoyltrfase_DHHC"/>
</dbReference>
<keyword evidence="6" id="KW-0564">Palmitate</keyword>
<evidence type="ECO:0000256" key="8">
    <source>
        <dbReference type="ARBA" id="ARBA00023315"/>
    </source>
</evidence>
<dbReference type="GO" id="GO:0016020">
    <property type="term" value="C:membrane"/>
    <property type="evidence" value="ECO:0007669"/>
    <property type="project" value="UniProtKB-SubCell"/>
</dbReference>
<comment type="catalytic activity">
    <reaction evidence="10 11">
        <text>L-cysteinyl-[protein] + hexadecanoyl-CoA = S-hexadecanoyl-L-cysteinyl-[protein] + CoA</text>
        <dbReference type="Rhea" id="RHEA:36683"/>
        <dbReference type="Rhea" id="RHEA-COMP:10131"/>
        <dbReference type="Rhea" id="RHEA-COMP:11032"/>
        <dbReference type="ChEBI" id="CHEBI:29950"/>
        <dbReference type="ChEBI" id="CHEBI:57287"/>
        <dbReference type="ChEBI" id="CHEBI:57379"/>
        <dbReference type="ChEBI" id="CHEBI:74151"/>
        <dbReference type="EC" id="2.3.1.225"/>
    </reaction>
</comment>
<dbReference type="OrthoDB" id="331948at2759"/>
<sequence length="375" mass="43133">MRLDQYWWFRAWAPVVVFALLSYASWSYCYELCYNEIYLNFSQKSVAVGLMCGEVVLTALLIVLWVQIVAVGPGKQPKILPFRLFPDIGPNDAEDDDNDDDEDDSNMTGKKTDIGTIQQTTIRPPTLYQCDPQGYPLWCSTCQSIKANRTHHSAALGYCIPRFDHYCFWIGTVVGRKNYRLFVQFALYFWVFCIYVIASTASYLPGIIRSRDRIPRVNPNILITMALCCMATLMVGPLSSAHIYYMTVNKTSLEVIATNRRSKAKKNWICYLNPANGLRYVFEFRALDAQDYWNKHNAFSNLKEFMGPNVYTWFLPMGTSIRKHHPHTLEYDDVLLSYKEEPSDSLLQLLQDRISNADFSLTFRAFGDKTAESVS</sequence>
<keyword evidence="3 11" id="KW-0812">Transmembrane</keyword>
<evidence type="ECO:0000256" key="5">
    <source>
        <dbReference type="ARBA" id="ARBA00023136"/>
    </source>
</evidence>
<feature type="domain" description="Palmitoyltransferase DHHC" evidence="13">
    <location>
        <begin position="137"/>
        <end position="256"/>
    </location>
</feature>
<evidence type="ECO:0000256" key="7">
    <source>
        <dbReference type="ARBA" id="ARBA00023288"/>
    </source>
</evidence>
<dbReference type="HOGENOM" id="CLU_064801_0_0_1"/>
<dbReference type="EC" id="2.3.1.225" evidence="11"/>
<evidence type="ECO:0000256" key="11">
    <source>
        <dbReference type="RuleBase" id="RU079119"/>
    </source>
</evidence>
<accession>A0A0C7NBA5</accession>